<dbReference type="GO" id="GO:0008757">
    <property type="term" value="F:S-adenosylmethionine-dependent methyltransferase activity"/>
    <property type="evidence" value="ECO:0007669"/>
    <property type="project" value="InterPro"/>
</dbReference>
<organism evidence="6">
    <name type="scientific">Streptomyces sp. gb1(2016)</name>
    <dbReference type="NCBI Taxonomy" id="1828321"/>
    <lineage>
        <taxon>Bacteria</taxon>
        <taxon>Bacillati</taxon>
        <taxon>Actinomycetota</taxon>
        <taxon>Actinomycetes</taxon>
        <taxon>Kitasatosporales</taxon>
        <taxon>Streptomycetaceae</taxon>
        <taxon>Streptomyces</taxon>
    </lineage>
</organism>
<sequence>MPILPQEHSGPAEGRPHQAREVAQSFGSDAERYDRTRPRYPDALVEAVTAAAPGRALLDVGCGTGIGARQFRDAGCTVLGIDPDARMAGVARRSGIEVEVATFEDWDPDGRRFDMVAAAQAWHWIDPVAGAAKAARVLRRGGRLAAFWHVFEPPAEVADAFAAAYRREVPDSPFGRPSNGRAGGAYEAILDRAADGIRTAGGFGDPERWRFDWERAYTRDEWLDLLPTQGSLTRLAPEPLARVLEEVGAAIDAMGGGFTMSTTTVAVAAVRTGTA</sequence>
<dbReference type="PANTHER" id="PTHR44942:SF4">
    <property type="entry name" value="METHYLTRANSFERASE TYPE 11 DOMAIN-CONTAINING PROTEIN"/>
    <property type="match status" value="1"/>
</dbReference>
<dbReference type="InterPro" id="IPR029063">
    <property type="entry name" value="SAM-dependent_MTases_sf"/>
</dbReference>
<evidence type="ECO:0000313" key="6">
    <source>
        <dbReference type="EMBL" id="TXS33661.1"/>
    </source>
</evidence>
<evidence type="ECO:0000256" key="1">
    <source>
        <dbReference type="ARBA" id="ARBA00008361"/>
    </source>
</evidence>
<comment type="caution">
    <text evidence="6">The sequence shown here is derived from an EMBL/GenBank/DDBJ whole genome shotgun (WGS) entry which is preliminary data.</text>
</comment>
<evidence type="ECO:0000256" key="3">
    <source>
        <dbReference type="ARBA" id="ARBA00022679"/>
    </source>
</evidence>
<proteinExistence type="inferred from homology"/>
<name>A0A652LD37_9ACTN</name>
<feature type="domain" description="Methyltransferase type 11" evidence="5">
    <location>
        <begin position="58"/>
        <end position="145"/>
    </location>
</feature>
<evidence type="ECO:0000256" key="4">
    <source>
        <dbReference type="SAM" id="MobiDB-lite"/>
    </source>
</evidence>
<dbReference type="EMBL" id="RDBM01000010">
    <property type="protein sequence ID" value="TXS33661.1"/>
    <property type="molecule type" value="Genomic_DNA"/>
</dbReference>
<dbReference type="AlphaFoldDB" id="A0A652LD37"/>
<dbReference type="RefSeq" id="WP_147982482.1">
    <property type="nucleotide sequence ID" value="NZ_RDBM01000010.1"/>
</dbReference>
<feature type="region of interest" description="Disordered" evidence="4">
    <location>
        <begin position="1"/>
        <end position="34"/>
    </location>
</feature>
<comment type="similarity">
    <text evidence="1">Belongs to the methyltransferase superfamily.</text>
</comment>
<gene>
    <name evidence="6" type="ORF">EAO74_02365</name>
</gene>
<accession>A0A652LD37</accession>
<dbReference type="SUPFAM" id="SSF53335">
    <property type="entry name" value="S-adenosyl-L-methionine-dependent methyltransferases"/>
    <property type="match status" value="1"/>
</dbReference>
<dbReference type="Gene3D" id="3.40.50.150">
    <property type="entry name" value="Vaccinia Virus protein VP39"/>
    <property type="match status" value="1"/>
</dbReference>
<evidence type="ECO:0000259" key="5">
    <source>
        <dbReference type="Pfam" id="PF08241"/>
    </source>
</evidence>
<dbReference type="GO" id="GO:0032259">
    <property type="term" value="P:methylation"/>
    <property type="evidence" value="ECO:0007669"/>
    <property type="project" value="UniProtKB-KW"/>
</dbReference>
<protein>
    <submittedName>
        <fullName evidence="6">Class I SAM-dependent methyltransferase</fullName>
    </submittedName>
</protein>
<keyword evidence="2 6" id="KW-0489">Methyltransferase</keyword>
<dbReference type="PANTHER" id="PTHR44942">
    <property type="entry name" value="METHYLTRANSF_11 DOMAIN-CONTAINING PROTEIN"/>
    <property type="match status" value="1"/>
</dbReference>
<dbReference type="Pfam" id="PF08241">
    <property type="entry name" value="Methyltransf_11"/>
    <property type="match status" value="1"/>
</dbReference>
<dbReference type="InterPro" id="IPR013216">
    <property type="entry name" value="Methyltransf_11"/>
</dbReference>
<dbReference type="InterPro" id="IPR051052">
    <property type="entry name" value="Diverse_substrate_MTase"/>
</dbReference>
<evidence type="ECO:0000256" key="2">
    <source>
        <dbReference type="ARBA" id="ARBA00022603"/>
    </source>
</evidence>
<reference evidence="6" key="1">
    <citation type="submission" date="2018-10" db="EMBL/GenBank/DDBJ databases">
        <authorList>
            <person name="Hariharan J."/>
            <person name="Choudoir M.J."/>
            <person name="Diebold P."/>
            <person name="Panke-Buisse K."/>
            <person name="Campbell A.N."/>
            <person name="Buckley D.H."/>
        </authorList>
    </citation>
    <scope>NUCLEOTIDE SEQUENCE</scope>
    <source>
        <strain evidence="6">Gb1</strain>
    </source>
</reference>
<dbReference type="CDD" id="cd02440">
    <property type="entry name" value="AdoMet_MTases"/>
    <property type="match status" value="1"/>
</dbReference>
<keyword evidence="3 6" id="KW-0808">Transferase</keyword>